<gene>
    <name evidence="1" type="ORF">IRJ41_012393</name>
</gene>
<proteinExistence type="predicted"/>
<comment type="caution">
    <text evidence="1">The sequence shown here is derived from an EMBL/GenBank/DDBJ whole genome shotgun (WGS) entry which is preliminary data.</text>
</comment>
<name>A0A9W7WR78_TRIRA</name>
<dbReference type="EMBL" id="JAFHDT010000008">
    <property type="protein sequence ID" value="KAI7806810.1"/>
    <property type="molecule type" value="Genomic_DNA"/>
</dbReference>
<keyword evidence="2" id="KW-1185">Reference proteome</keyword>
<accession>A0A9W7WR78</accession>
<dbReference type="AlphaFoldDB" id="A0A9W7WR78"/>
<protein>
    <submittedName>
        <fullName evidence="1">Uncharacterized protein</fullName>
    </submittedName>
</protein>
<dbReference type="Proteomes" id="UP001059041">
    <property type="component" value="Linkage Group LG8"/>
</dbReference>
<sequence>MESSGSSDTSVTDDAVGLMHIHLSASEYLRAQGEGSRRRTDARVALAPNPARVICCQMAQTCRQGFLNRLRVQIKCVGCYTETEYKGCSVW</sequence>
<organism evidence="1 2">
    <name type="scientific">Triplophysa rosa</name>
    <name type="common">Cave loach</name>
    <dbReference type="NCBI Taxonomy" id="992332"/>
    <lineage>
        <taxon>Eukaryota</taxon>
        <taxon>Metazoa</taxon>
        <taxon>Chordata</taxon>
        <taxon>Craniata</taxon>
        <taxon>Vertebrata</taxon>
        <taxon>Euteleostomi</taxon>
        <taxon>Actinopterygii</taxon>
        <taxon>Neopterygii</taxon>
        <taxon>Teleostei</taxon>
        <taxon>Ostariophysi</taxon>
        <taxon>Cypriniformes</taxon>
        <taxon>Nemacheilidae</taxon>
        <taxon>Triplophysa</taxon>
    </lineage>
</organism>
<evidence type="ECO:0000313" key="1">
    <source>
        <dbReference type="EMBL" id="KAI7806810.1"/>
    </source>
</evidence>
<reference evidence="1" key="1">
    <citation type="submission" date="2021-02" db="EMBL/GenBank/DDBJ databases">
        <title>Comparative genomics reveals that relaxation of natural selection precedes convergent phenotypic evolution of cavefish.</title>
        <authorList>
            <person name="Peng Z."/>
        </authorList>
    </citation>
    <scope>NUCLEOTIDE SEQUENCE</scope>
    <source>
        <tissue evidence="1">Muscle</tissue>
    </source>
</reference>
<evidence type="ECO:0000313" key="2">
    <source>
        <dbReference type="Proteomes" id="UP001059041"/>
    </source>
</evidence>